<evidence type="ECO:0000313" key="2">
    <source>
        <dbReference type="Proteomes" id="UP000770717"/>
    </source>
</evidence>
<accession>A0A8J6E9A3</accession>
<dbReference type="EMBL" id="WNTK01009592">
    <property type="protein sequence ID" value="KAG9462773.1"/>
    <property type="molecule type" value="Genomic_DNA"/>
</dbReference>
<gene>
    <name evidence="1" type="ORF">GDO78_023166</name>
</gene>
<feature type="non-terminal residue" evidence="1">
    <location>
        <position position="1"/>
    </location>
</feature>
<organism evidence="1 2">
    <name type="scientific">Eleutherodactylus coqui</name>
    <name type="common">Puerto Rican coqui</name>
    <dbReference type="NCBI Taxonomy" id="57060"/>
    <lineage>
        <taxon>Eukaryota</taxon>
        <taxon>Metazoa</taxon>
        <taxon>Chordata</taxon>
        <taxon>Craniata</taxon>
        <taxon>Vertebrata</taxon>
        <taxon>Euteleostomi</taxon>
        <taxon>Amphibia</taxon>
        <taxon>Batrachia</taxon>
        <taxon>Anura</taxon>
        <taxon>Neobatrachia</taxon>
        <taxon>Hyloidea</taxon>
        <taxon>Eleutherodactylidae</taxon>
        <taxon>Eleutherodactylinae</taxon>
        <taxon>Eleutherodactylus</taxon>
        <taxon>Eleutherodactylus</taxon>
    </lineage>
</organism>
<keyword evidence="2" id="KW-1185">Reference proteome</keyword>
<comment type="caution">
    <text evidence="1">The sequence shown here is derived from an EMBL/GenBank/DDBJ whole genome shotgun (WGS) entry which is preliminary data.</text>
</comment>
<dbReference type="AlphaFoldDB" id="A0A8J6E9A3"/>
<protein>
    <submittedName>
        <fullName evidence="1">Uncharacterized protein</fullName>
    </submittedName>
</protein>
<reference evidence="1" key="1">
    <citation type="thesis" date="2020" institute="ProQuest LLC" country="789 East Eisenhower Parkway, Ann Arbor, MI, USA">
        <title>Comparative Genomics and Chromosome Evolution.</title>
        <authorList>
            <person name="Mudd A.B."/>
        </authorList>
    </citation>
    <scope>NUCLEOTIDE SEQUENCE</scope>
    <source>
        <strain evidence="1">HN-11 Male</strain>
        <tissue evidence="1">Kidney and liver</tissue>
    </source>
</reference>
<evidence type="ECO:0000313" key="1">
    <source>
        <dbReference type="EMBL" id="KAG9462773.1"/>
    </source>
</evidence>
<dbReference type="Proteomes" id="UP000770717">
    <property type="component" value="Unassembled WGS sequence"/>
</dbReference>
<name>A0A8J6E9A3_ELECQ</name>
<sequence length="136" mass="14352">IDVSGERCVRRRRSGLLAVSVRSGVQRIQVSQRGLLPHAAVLRDPRLRHAQRLRPAVVHAAQEGEEPVTAGGGAPEQLKYLSNQVSASPGGVAPFTQAAADFGHVNKFPVSETPPCIRLYGGHSCVHTALGAPPAV</sequence>
<proteinExistence type="predicted"/>